<evidence type="ECO:0000313" key="1">
    <source>
        <dbReference type="EMBL" id="PWN99687.1"/>
    </source>
</evidence>
<dbReference type="GeneID" id="37267066"/>
<gene>
    <name evidence="1" type="ORF">FA09DRAFT_215344</name>
</gene>
<protein>
    <submittedName>
        <fullName evidence="1">Uncharacterized protein</fullName>
    </submittedName>
</protein>
<evidence type="ECO:0000313" key="2">
    <source>
        <dbReference type="Proteomes" id="UP000245946"/>
    </source>
</evidence>
<dbReference type="Proteomes" id="UP000245946">
    <property type="component" value="Unassembled WGS sequence"/>
</dbReference>
<dbReference type="AlphaFoldDB" id="A0A316ZD32"/>
<reference evidence="1 2" key="1">
    <citation type="journal article" date="2018" name="Mol. Biol. Evol.">
        <title>Broad Genomic Sampling Reveals a Smut Pathogenic Ancestry of the Fungal Clade Ustilaginomycotina.</title>
        <authorList>
            <person name="Kijpornyongpan T."/>
            <person name="Mondo S.J."/>
            <person name="Barry K."/>
            <person name="Sandor L."/>
            <person name="Lee J."/>
            <person name="Lipzen A."/>
            <person name="Pangilinan J."/>
            <person name="LaButti K."/>
            <person name="Hainaut M."/>
            <person name="Henrissat B."/>
            <person name="Grigoriev I.V."/>
            <person name="Spatafora J.W."/>
            <person name="Aime M.C."/>
        </authorList>
    </citation>
    <scope>NUCLEOTIDE SEQUENCE [LARGE SCALE GENOMIC DNA]</scope>
    <source>
        <strain evidence="1 2">MCA 4186</strain>
    </source>
</reference>
<accession>A0A316ZD32</accession>
<sequence length="198" mass="22238">MQRRRLKRGTGDRCVLPGTAVADRHKRRLRRPKRSARRRRRRVRCRHTCACRAAAEAAVAPCGMVALRAARVSEHTSLRLACLARLALPRRSIHLPLRRLAGSRGLPACPRTCRLPWGPGRKAHLAPPARACKRHLEMTRILQILRWPRAHATGCKKQRLFLSLITGAAGETQASSGWRVSLTTLPQSRTNVRKPESS</sequence>
<organism evidence="1 2">
    <name type="scientific">Tilletiopsis washingtonensis</name>
    <dbReference type="NCBI Taxonomy" id="58919"/>
    <lineage>
        <taxon>Eukaryota</taxon>
        <taxon>Fungi</taxon>
        <taxon>Dikarya</taxon>
        <taxon>Basidiomycota</taxon>
        <taxon>Ustilaginomycotina</taxon>
        <taxon>Exobasidiomycetes</taxon>
        <taxon>Entylomatales</taxon>
        <taxon>Entylomatales incertae sedis</taxon>
        <taxon>Tilletiopsis</taxon>
    </lineage>
</organism>
<dbReference type="RefSeq" id="XP_025599966.1">
    <property type="nucleotide sequence ID" value="XM_025739520.1"/>
</dbReference>
<keyword evidence="2" id="KW-1185">Reference proteome</keyword>
<name>A0A316ZD32_9BASI</name>
<proteinExistence type="predicted"/>
<dbReference type="EMBL" id="KZ819287">
    <property type="protein sequence ID" value="PWN99687.1"/>
    <property type="molecule type" value="Genomic_DNA"/>
</dbReference>